<proteinExistence type="predicted"/>
<sequence>MNNSWRGRIVYDWALCSPTTRNRILLYVVDPSLERDSDQNQPKCQKAKLFGHPAFAISPTFREFQSFTFIQGISFTTIQFSYCRIYRFLTSPGCLCFESNTARNTSNDNSSVDNPLVWENAFQRSLYMKSLSPKELLE</sequence>
<comment type="caution">
    <text evidence="1">The sequence shown here is derived from an EMBL/GenBank/DDBJ whole genome shotgun (WGS) entry which is preliminary data.</text>
</comment>
<organism evidence="1 2">
    <name type="scientific">Caerostris extrusa</name>
    <name type="common">Bark spider</name>
    <name type="synonym">Caerostris bankana</name>
    <dbReference type="NCBI Taxonomy" id="172846"/>
    <lineage>
        <taxon>Eukaryota</taxon>
        <taxon>Metazoa</taxon>
        <taxon>Ecdysozoa</taxon>
        <taxon>Arthropoda</taxon>
        <taxon>Chelicerata</taxon>
        <taxon>Arachnida</taxon>
        <taxon>Araneae</taxon>
        <taxon>Araneomorphae</taxon>
        <taxon>Entelegynae</taxon>
        <taxon>Araneoidea</taxon>
        <taxon>Araneidae</taxon>
        <taxon>Caerostris</taxon>
    </lineage>
</organism>
<keyword evidence="2" id="KW-1185">Reference proteome</keyword>
<dbReference type="AlphaFoldDB" id="A0AAV4X869"/>
<gene>
    <name evidence="1" type="ORF">CEXT_651701</name>
</gene>
<reference evidence="1 2" key="1">
    <citation type="submission" date="2021-06" db="EMBL/GenBank/DDBJ databases">
        <title>Caerostris extrusa draft genome.</title>
        <authorList>
            <person name="Kono N."/>
            <person name="Arakawa K."/>
        </authorList>
    </citation>
    <scope>NUCLEOTIDE SEQUENCE [LARGE SCALE GENOMIC DNA]</scope>
</reference>
<protein>
    <submittedName>
        <fullName evidence="1">Uncharacterized protein</fullName>
    </submittedName>
</protein>
<evidence type="ECO:0000313" key="1">
    <source>
        <dbReference type="EMBL" id="GIY90774.1"/>
    </source>
</evidence>
<accession>A0AAV4X869</accession>
<dbReference type="EMBL" id="BPLR01017349">
    <property type="protein sequence ID" value="GIY90774.1"/>
    <property type="molecule type" value="Genomic_DNA"/>
</dbReference>
<evidence type="ECO:0000313" key="2">
    <source>
        <dbReference type="Proteomes" id="UP001054945"/>
    </source>
</evidence>
<name>A0AAV4X869_CAEEX</name>
<dbReference type="Proteomes" id="UP001054945">
    <property type="component" value="Unassembled WGS sequence"/>
</dbReference>